<dbReference type="PANTHER" id="PTHR30217:SF10">
    <property type="entry name" value="23S RRNA 5-HYDROXYCYTIDINE C2501 SYNTHASE"/>
    <property type="match status" value="1"/>
</dbReference>
<dbReference type="Pfam" id="PF01136">
    <property type="entry name" value="Peptidase_U32"/>
    <property type="match status" value="2"/>
</dbReference>
<accession>A0A926EUT1</accession>
<dbReference type="InterPro" id="IPR001539">
    <property type="entry name" value="Peptidase_U32"/>
</dbReference>
<evidence type="ECO:0000313" key="2">
    <source>
        <dbReference type="EMBL" id="MBC8589301.1"/>
    </source>
</evidence>
<reference evidence="2" key="1">
    <citation type="submission" date="2020-08" db="EMBL/GenBank/DDBJ databases">
        <title>Genome public.</title>
        <authorList>
            <person name="Liu C."/>
            <person name="Sun Q."/>
        </authorList>
    </citation>
    <scope>NUCLEOTIDE SEQUENCE</scope>
    <source>
        <strain evidence="2">BX21</strain>
    </source>
</reference>
<sequence length="794" mass="89941">MESLYAAVRNGADAVYLGGKLFNARIYASNFDLEKLKEAVLYAHLHGVSVYVTANILVDDAEMNDVIDYIKYLYDINVDAVIIQDIGLSNIVRKIFSELHIHGSTQMTINNLQGVKFLEGLGFTRVVLARETPIEEIEQINKNSSIELENFIHGALCMSYSGQCLMSSLIGGRSGNRGACAGPCRMAYSVVDEEGKLLKGWDKKYVLSPMDLNSLENIEKIIDAGITSLKIEGRMKRPEYVATVVSAYRKAIDYSCSSLSELDKRNVEQIFNRGFTKGLAFGDFGSTFVSKDRPDNRGVYIGKVIKVEKNYVSILLDGEINENDGLEFQLANGEYKGFKSPVNGKNGETVRFNKIGNVLKDSKVYKTSSEKLLREARLSYESLEKFPIDIEIVVKIGERPKIKLRYKDIIVEATGETYVEKGIKIALTKEKIHEQISKLGDTFYYANKCSVSLDDNAYLPLSVLNQLRRDVIDKLNEKIRNSSHRKPINDEVFNQLKFEVFKSKRGNKKSYKKLSISVESLEQFNQLDLNKLDRIYLGFYDNLYEVVNKIKSKDKEVYISTGRVLYQKDLDELRNYISPISQLVDGISVSNLGSLKYFSDSFDLKIHCDTGLNLFNSFSIKFLNNLGISSFTLSPELNLQQIKKITEKVEGNIEGIVYGYLPVMITGNCPMAIVKGCKDDRNCKACKFSKGYGLKDRKDFIFETQRKNGYSVIYNSVPIFVLDSIDKIFAAGINMARLDFTNEIKDISKIQSVLYDYINNLKGYNDLLNFIEEFKSQNNITNGHYFRGVLEVIK</sequence>
<dbReference type="InterPro" id="IPR051454">
    <property type="entry name" value="RNA/ubiquinone_mod_enzymes"/>
</dbReference>
<comment type="caution">
    <text evidence="2">The sequence shown here is derived from an EMBL/GenBank/DDBJ whole genome shotgun (WGS) entry which is preliminary data.</text>
</comment>
<dbReference type="Proteomes" id="UP000601171">
    <property type="component" value="Unassembled WGS sequence"/>
</dbReference>
<feature type="domain" description="Peptidase U32 collagenase" evidence="1">
    <location>
        <begin position="364"/>
        <end position="479"/>
    </location>
</feature>
<gene>
    <name evidence="2" type="ORF">H8707_13860</name>
</gene>
<evidence type="ECO:0000313" key="3">
    <source>
        <dbReference type="Proteomes" id="UP000601171"/>
    </source>
</evidence>
<protein>
    <submittedName>
        <fullName evidence="2">U32 family peptidase</fullName>
    </submittedName>
</protein>
<proteinExistence type="predicted"/>
<dbReference type="InterPro" id="IPR020988">
    <property type="entry name" value="Pept_U32_collagenase"/>
</dbReference>
<dbReference type="PANTHER" id="PTHR30217">
    <property type="entry name" value="PEPTIDASE U32 FAMILY"/>
    <property type="match status" value="1"/>
</dbReference>
<dbReference type="PROSITE" id="PS01276">
    <property type="entry name" value="PEPTIDASE_U32"/>
    <property type="match status" value="1"/>
</dbReference>
<organism evidence="2 3">
    <name type="scientific">Paratissierella segnis</name>
    <dbReference type="NCBI Taxonomy" id="2763679"/>
    <lineage>
        <taxon>Bacteria</taxon>
        <taxon>Bacillati</taxon>
        <taxon>Bacillota</taxon>
        <taxon>Tissierellia</taxon>
        <taxon>Tissierellales</taxon>
        <taxon>Tissierellaceae</taxon>
        <taxon>Paratissierella</taxon>
    </lineage>
</organism>
<name>A0A926EUT1_9FIRM</name>
<dbReference type="Pfam" id="PF12392">
    <property type="entry name" value="DUF3656"/>
    <property type="match status" value="1"/>
</dbReference>
<dbReference type="EMBL" id="JACRTG010000034">
    <property type="protein sequence ID" value="MBC8589301.1"/>
    <property type="molecule type" value="Genomic_DNA"/>
</dbReference>
<dbReference type="GO" id="GO:0008233">
    <property type="term" value="F:peptidase activity"/>
    <property type="evidence" value="ECO:0007669"/>
    <property type="project" value="UniProtKB-KW"/>
</dbReference>
<dbReference type="GO" id="GO:0006508">
    <property type="term" value="P:proteolysis"/>
    <property type="evidence" value="ECO:0007669"/>
    <property type="project" value="UniProtKB-KW"/>
</dbReference>
<evidence type="ECO:0000259" key="1">
    <source>
        <dbReference type="Pfam" id="PF12392"/>
    </source>
</evidence>
<dbReference type="AlphaFoldDB" id="A0A926EUT1"/>
<keyword evidence="3" id="KW-1185">Reference proteome</keyword>